<reference evidence="2 3" key="1">
    <citation type="submission" date="2020-04" db="EMBL/GenBank/DDBJ databases">
        <authorList>
            <person name="Zheng R.K."/>
            <person name="Sun C.M."/>
        </authorList>
    </citation>
    <scope>NUCLEOTIDE SEQUENCE [LARGE SCALE GENOMIC DNA]</scope>
    <source>
        <strain evidence="3">zrk29</strain>
    </source>
</reference>
<evidence type="ECO:0000256" key="1">
    <source>
        <dbReference type="SAM" id="Phobius"/>
    </source>
</evidence>
<keyword evidence="1" id="KW-0812">Transmembrane</keyword>
<dbReference type="AlphaFoldDB" id="A0A7L6N0C9"/>
<evidence type="ECO:0000313" key="2">
    <source>
        <dbReference type="EMBL" id="QLY39710.1"/>
    </source>
</evidence>
<keyword evidence="1" id="KW-0472">Membrane</keyword>
<feature type="transmembrane region" description="Helical" evidence="1">
    <location>
        <begin position="118"/>
        <end position="138"/>
    </location>
</feature>
<evidence type="ECO:0000313" key="3">
    <source>
        <dbReference type="Proteomes" id="UP000512167"/>
    </source>
</evidence>
<keyword evidence="3" id="KW-1185">Reference proteome</keyword>
<sequence>MTKTFVIITIILLFILMVAFIYNSQVLDGYEYIDAYKIDFAFDFLNESFLVLEFISVFIAIYIGLNLGSKSNQALAIYTVTSKKAKRLFYLSRMITGLIIITIIFISQIVLLQAYSHAFTPYIIDLGIYYLQAGYLYLENIQYYLLTLIFIMIFKHLLVGLIPLLMFWIFEIMWPQIPNIDKSVLNNFIINIQGFDYIEKKLLFFLIIYHFLAISYIIILIQKDC</sequence>
<feature type="transmembrane region" description="Helical" evidence="1">
    <location>
        <begin position="88"/>
        <end position="112"/>
    </location>
</feature>
<feature type="transmembrane region" description="Helical" evidence="1">
    <location>
        <begin position="49"/>
        <end position="67"/>
    </location>
</feature>
<feature type="transmembrane region" description="Helical" evidence="1">
    <location>
        <begin position="145"/>
        <end position="170"/>
    </location>
</feature>
<gene>
    <name evidence="2" type="ORF">HF295_02085</name>
</gene>
<organism evidence="2 3">
    <name type="scientific">Hujiaoplasma nucleasis</name>
    <dbReference type="NCBI Taxonomy" id="2725268"/>
    <lineage>
        <taxon>Bacteria</taxon>
        <taxon>Bacillati</taxon>
        <taxon>Mycoplasmatota</taxon>
        <taxon>Mollicutes</taxon>
        <taxon>Candidatus Izemoplasmatales</taxon>
        <taxon>Hujiaoplasmataceae</taxon>
        <taxon>Hujiaoplasma</taxon>
    </lineage>
</organism>
<dbReference type="KEGG" id="tbk:HF295_02085"/>
<keyword evidence="1" id="KW-1133">Transmembrane helix</keyword>
<accession>A0A7L6N0C9</accession>
<feature type="transmembrane region" description="Helical" evidence="1">
    <location>
        <begin position="202"/>
        <end position="221"/>
    </location>
</feature>
<proteinExistence type="predicted"/>
<name>A0A7L6N0C9_9MOLU</name>
<dbReference type="Proteomes" id="UP000512167">
    <property type="component" value="Chromosome"/>
</dbReference>
<dbReference type="EMBL" id="CP051151">
    <property type="protein sequence ID" value="QLY39710.1"/>
    <property type="molecule type" value="Genomic_DNA"/>
</dbReference>
<dbReference type="RefSeq" id="WP_312032190.1">
    <property type="nucleotide sequence ID" value="NZ_CP051151.1"/>
</dbReference>
<feature type="transmembrane region" description="Helical" evidence="1">
    <location>
        <begin position="5"/>
        <end position="22"/>
    </location>
</feature>
<protein>
    <submittedName>
        <fullName evidence="2">Uncharacterized protein</fullName>
    </submittedName>
</protein>